<dbReference type="Gene3D" id="2.60.120.330">
    <property type="entry name" value="B-lactam Antibiotic, Isopenicillin N Synthase, Chain"/>
    <property type="match status" value="1"/>
</dbReference>
<comment type="similarity">
    <text evidence="1 5">Belongs to the iron/ascorbate-dependent oxidoreductase family.</text>
</comment>
<evidence type="ECO:0000256" key="4">
    <source>
        <dbReference type="ARBA" id="ARBA00023004"/>
    </source>
</evidence>
<keyword evidence="3 5" id="KW-0560">Oxidoreductase</keyword>
<dbReference type="Pfam" id="PF03171">
    <property type="entry name" value="2OG-FeII_Oxy"/>
    <property type="match status" value="1"/>
</dbReference>
<evidence type="ECO:0000313" key="8">
    <source>
        <dbReference type="Proteomes" id="UP000825729"/>
    </source>
</evidence>
<evidence type="ECO:0000256" key="5">
    <source>
        <dbReference type="RuleBase" id="RU003682"/>
    </source>
</evidence>
<dbReference type="FunFam" id="2.60.120.330:FF:000005">
    <property type="entry name" value="1-aminocyclopropane-1-carboxylate oxidase homolog 1"/>
    <property type="match status" value="1"/>
</dbReference>
<protein>
    <recommendedName>
        <fullName evidence="6">Fe2OG dioxygenase domain-containing protein</fullName>
    </recommendedName>
</protein>
<gene>
    <name evidence="7" type="ORF">H6P81_017379</name>
</gene>
<dbReference type="EMBL" id="JAINDJ010000007">
    <property type="protein sequence ID" value="KAG9441525.1"/>
    <property type="molecule type" value="Genomic_DNA"/>
</dbReference>
<keyword evidence="8" id="KW-1185">Reference proteome</keyword>
<evidence type="ECO:0000256" key="1">
    <source>
        <dbReference type="ARBA" id="ARBA00008056"/>
    </source>
</evidence>
<sequence>MALAGAAAMGAETSPSYDRLGEIKAFDETKLGVKGLVDAGVTKIPRIFSLPDEDLVNDQAPSRVQEGIPIVDLSGVEVEDRRKEIVKEIGEILETWGFFQVINHGVPQRVLDQMLQGVRRFHEESEEVKKAFYSRDPEKRAKFVSNFDLYQSKAANWRDTLTCRMTPDFEDPEELPKACRDILMVYSKHMKEVGETIFALLSEVLGLRPNHLKEMGCMDQHVLRCHYYPACPEPEITIGSSKHTDSGFLTLLLQDDIGGLQVLHKDLKWVDVPSVRAALVVNIADLLQVVSNDKFKSVVHRVKAQKLGPRISVACFFNTPMYPPTKLYGPIKELLSEENPPKYRQLTVKEYFMHAFALGLGGEPPLNYFRT</sequence>
<feature type="domain" description="Fe2OG dioxygenase" evidence="6">
    <location>
        <begin position="219"/>
        <end position="320"/>
    </location>
</feature>
<evidence type="ECO:0000259" key="6">
    <source>
        <dbReference type="PROSITE" id="PS51471"/>
    </source>
</evidence>
<reference evidence="7 8" key="1">
    <citation type="submission" date="2021-07" db="EMBL/GenBank/DDBJ databases">
        <title>The Aristolochia fimbriata genome: insights into angiosperm evolution, floral development and chemical biosynthesis.</title>
        <authorList>
            <person name="Jiao Y."/>
        </authorList>
    </citation>
    <scope>NUCLEOTIDE SEQUENCE [LARGE SCALE GENOMIC DNA]</scope>
    <source>
        <strain evidence="7">IBCAS-2021</strain>
        <tissue evidence="7">Leaf</tissue>
    </source>
</reference>
<proteinExistence type="inferred from homology"/>
<dbReference type="SUPFAM" id="SSF51197">
    <property type="entry name" value="Clavaminate synthase-like"/>
    <property type="match status" value="1"/>
</dbReference>
<evidence type="ECO:0000256" key="3">
    <source>
        <dbReference type="ARBA" id="ARBA00023002"/>
    </source>
</evidence>
<dbReference type="InterPro" id="IPR044861">
    <property type="entry name" value="IPNS-like_FE2OG_OXY"/>
</dbReference>
<organism evidence="7 8">
    <name type="scientific">Aristolochia fimbriata</name>
    <name type="common">White veined hardy Dutchman's pipe vine</name>
    <dbReference type="NCBI Taxonomy" id="158543"/>
    <lineage>
        <taxon>Eukaryota</taxon>
        <taxon>Viridiplantae</taxon>
        <taxon>Streptophyta</taxon>
        <taxon>Embryophyta</taxon>
        <taxon>Tracheophyta</taxon>
        <taxon>Spermatophyta</taxon>
        <taxon>Magnoliopsida</taxon>
        <taxon>Magnoliidae</taxon>
        <taxon>Piperales</taxon>
        <taxon>Aristolochiaceae</taxon>
        <taxon>Aristolochia</taxon>
    </lineage>
</organism>
<dbReference type="GO" id="GO:0046872">
    <property type="term" value="F:metal ion binding"/>
    <property type="evidence" value="ECO:0007669"/>
    <property type="project" value="UniProtKB-KW"/>
</dbReference>
<keyword evidence="2 5" id="KW-0479">Metal-binding</keyword>
<name>A0AAV7DY09_ARIFI</name>
<dbReference type="PANTHER" id="PTHR10209">
    <property type="entry name" value="OXIDOREDUCTASE, 2OG-FE II OXYGENASE FAMILY PROTEIN"/>
    <property type="match status" value="1"/>
</dbReference>
<accession>A0AAV7DY09</accession>
<dbReference type="InterPro" id="IPR026992">
    <property type="entry name" value="DIOX_N"/>
</dbReference>
<dbReference type="GO" id="GO:0051213">
    <property type="term" value="F:dioxygenase activity"/>
    <property type="evidence" value="ECO:0007669"/>
    <property type="project" value="UniProtKB-ARBA"/>
</dbReference>
<comment type="caution">
    <text evidence="7">The sequence shown here is derived from an EMBL/GenBank/DDBJ whole genome shotgun (WGS) entry which is preliminary data.</text>
</comment>
<dbReference type="Proteomes" id="UP000825729">
    <property type="component" value="Unassembled WGS sequence"/>
</dbReference>
<dbReference type="InterPro" id="IPR027443">
    <property type="entry name" value="IPNS-like_sf"/>
</dbReference>
<dbReference type="AlphaFoldDB" id="A0AAV7DY09"/>
<evidence type="ECO:0000313" key="7">
    <source>
        <dbReference type="EMBL" id="KAG9441525.1"/>
    </source>
</evidence>
<dbReference type="InterPro" id="IPR005123">
    <property type="entry name" value="Oxoglu/Fe-dep_dioxygenase_dom"/>
</dbReference>
<dbReference type="PROSITE" id="PS51471">
    <property type="entry name" value="FE2OG_OXY"/>
    <property type="match status" value="1"/>
</dbReference>
<dbReference type="PANTHER" id="PTHR10209:SF884">
    <property type="entry name" value="1-AMINOCYCLOPROPANE-1-CARBOXYLATE OXIDASE HOMOLOG 1-LIKE"/>
    <property type="match status" value="1"/>
</dbReference>
<dbReference type="Pfam" id="PF14226">
    <property type="entry name" value="DIOX_N"/>
    <property type="match status" value="1"/>
</dbReference>
<keyword evidence="4 5" id="KW-0408">Iron</keyword>
<evidence type="ECO:0000256" key="2">
    <source>
        <dbReference type="ARBA" id="ARBA00022723"/>
    </source>
</evidence>